<keyword evidence="5 7" id="KW-1133">Transmembrane helix</keyword>
<proteinExistence type="inferred from homology"/>
<feature type="domain" description="Acyltransferase 3" evidence="8">
    <location>
        <begin position="24"/>
        <end position="323"/>
    </location>
</feature>
<accession>A0AB38RNX3</accession>
<feature type="transmembrane region" description="Helical" evidence="7">
    <location>
        <begin position="238"/>
        <end position="259"/>
    </location>
</feature>
<evidence type="ECO:0000313" key="9">
    <source>
        <dbReference type="EMBL" id="UPU46543.1"/>
    </source>
</evidence>
<evidence type="ECO:0000256" key="4">
    <source>
        <dbReference type="ARBA" id="ARBA00022692"/>
    </source>
</evidence>
<feature type="transmembrane region" description="Helical" evidence="7">
    <location>
        <begin position="161"/>
        <end position="180"/>
    </location>
</feature>
<dbReference type="PANTHER" id="PTHR40074:SF4">
    <property type="entry name" value="INNER MEMBRANE PROTEIN YCFT"/>
    <property type="match status" value="1"/>
</dbReference>
<feature type="transmembrane region" description="Helical" evidence="7">
    <location>
        <begin position="131"/>
        <end position="154"/>
    </location>
</feature>
<comment type="subcellular location">
    <subcellularLocation>
        <location evidence="1">Cell membrane</location>
        <topology evidence="1">Multi-pass membrane protein</topology>
    </subcellularLocation>
</comment>
<feature type="transmembrane region" description="Helical" evidence="7">
    <location>
        <begin position="100"/>
        <end position="119"/>
    </location>
</feature>
<dbReference type="Proteomes" id="UP000831484">
    <property type="component" value="Plasmid pdjl-6-4"/>
</dbReference>
<feature type="transmembrane region" description="Helical" evidence="7">
    <location>
        <begin position="32"/>
        <end position="56"/>
    </location>
</feature>
<dbReference type="AlphaFoldDB" id="A0AB38RNX3"/>
<sequence length="349" mass="37459">MHRINDGTIEPKSGDTAAHTGRVDWVDLAKGISIALVVLLHSTNFLVTRGLAAGIWNDINAVAEPIRMPLFFLTAGLFAHKVTSLPWATVIRRRVLPLAYLYLMWTVLRFVFFSAFPATAGTDETSSPLNLITALVVPTSGLWFLYALAVYTVLTKALGGIDYRVQLLGAIALAFTAPSIGGVDWTWGNMMELFLFFLAGAHLQQMIRAAAASTTMTRLALSGTAFALAYALHVNGYITSVGAATITLSALGLFVGITLTSQLQALRIFAPFRKLGTLTLPVYLMHEVLLGIIVVAAVHAGFDFTRNALLVFGPLLVATVAVGGSLAIHAALTSAGQRWLFVMPRRSTS</sequence>
<feature type="transmembrane region" description="Helical" evidence="7">
    <location>
        <begin position="68"/>
        <end position="88"/>
    </location>
</feature>
<evidence type="ECO:0000256" key="7">
    <source>
        <dbReference type="SAM" id="Phobius"/>
    </source>
</evidence>
<keyword evidence="10" id="KW-1185">Reference proteome</keyword>
<evidence type="ECO:0000259" key="8">
    <source>
        <dbReference type="Pfam" id="PF01757"/>
    </source>
</evidence>
<evidence type="ECO:0000256" key="1">
    <source>
        <dbReference type="ARBA" id="ARBA00004651"/>
    </source>
</evidence>
<dbReference type="GO" id="GO:0016413">
    <property type="term" value="F:O-acetyltransferase activity"/>
    <property type="evidence" value="ECO:0007669"/>
    <property type="project" value="TreeGrafter"/>
</dbReference>
<reference evidence="10" key="1">
    <citation type="journal article" date="2022" name="Environ. Microbiol.">
        <title>Functional analysis, diversity, and distribution of carbendazim hydrolases MheI and CbmA, responsible for the initial step in carbendazim degradation.</title>
        <authorList>
            <person name="Zhang M."/>
            <person name="Bai X."/>
            <person name="Li Q."/>
            <person name="Zhang L."/>
            <person name="Zhu Q."/>
            <person name="Gao S."/>
            <person name="Ke Z."/>
            <person name="Jiang M."/>
            <person name="Hu J."/>
            <person name="Qiu J."/>
            <person name="Hong Q."/>
        </authorList>
    </citation>
    <scope>NUCLEOTIDE SEQUENCE [LARGE SCALE GENOMIC DNA]</scope>
    <source>
        <strain evidence="10">djl-6</strain>
    </source>
</reference>
<comment type="similarity">
    <text evidence="2">Belongs to the acyltransferase 3 family.</text>
</comment>
<dbReference type="EMBL" id="CP096567">
    <property type="protein sequence ID" value="UPU46543.1"/>
    <property type="molecule type" value="Genomic_DNA"/>
</dbReference>
<evidence type="ECO:0000256" key="3">
    <source>
        <dbReference type="ARBA" id="ARBA00022475"/>
    </source>
</evidence>
<geneLocation type="plasmid" evidence="9 10">
    <name>pdjl-6-4</name>
</geneLocation>
<keyword evidence="6 7" id="KW-0472">Membrane</keyword>
<gene>
    <name evidence="9" type="ORF">M0639_33010</name>
</gene>
<feature type="transmembrane region" description="Helical" evidence="7">
    <location>
        <begin position="308"/>
        <end position="332"/>
    </location>
</feature>
<evidence type="ECO:0000256" key="6">
    <source>
        <dbReference type="ARBA" id="ARBA00023136"/>
    </source>
</evidence>
<dbReference type="InterPro" id="IPR002656">
    <property type="entry name" value="Acyl_transf_3_dom"/>
</dbReference>
<protein>
    <submittedName>
        <fullName evidence="9">Acyltransferase family protein</fullName>
    </submittedName>
</protein>
<dbReference type="RefSeq" id="WP_003944632.1">
    <property type="nucleotide sequence ID" value="NZ_CP096567.1"/>
</dbReference>
<feature type="transmembrane region" description="Helical" evidence="7">
    <location>
        <begin position="280"/>
        <end position="302"/>
    </location>
</feature>
<dbReference type="GO" id="GO:0005886">
    <property type="term" value="C:plasma membrane"/>
    <property type="evidence" value="ECO:0007669"/>
    <property type="project" value="UniProtKB-SubCell"/>
</dbReference>
<dbReference type="GO" id="GO:0009246">
    <property type="term" value="P:enterobacterial common antigen biosynthetic process"/>
    <property type="evidence" value="ECO:0007669"/>
    <property type="project" value="TreeGrafter"/>
</dbReference>
<evidence type="ECO:0000256" key="2">
    <source>
        <dbReference type="ARBA" id="ARBA00007400"/>
    </source>
</evidence>
<evidence type="ECO:0000313" key="10">
    <source>
        <dbReference type="Proteomes" id="UP000831484"/>
    </source>
</evidence>
<keyword evidence="9" id="KW-0614">Plasmid</keyword>
<name>A0AB38RNX3_RHOSG</name>
<keyword evidence="3" id="KW-1003">Cell membrane</keyword>
<organism evidence="9 10">
    <name type="scientific">Rhodococcus qingshengii JCM 15477</name>
    <dbReference type="NCBI Taxonomy" id="1303681"/>
    <lineage>
        <taxon>Bacteria</taxon>
        <taxon>Bacillati</taxon>
        <taxon>Actinomycetota</taxon>
        <taxon>Actinomycetes</taxon>
        <taxon>Mycobacteriales</taxon>
        <taxon>Nocardiaceae</taxon>
        <taxon>Rhodococcus</taxon>
        <taxon>Rhodococcus erythropolis group</taxon>
    </lineage>
</organism>
<dbReference type="Pfam" id="PF01757">
    <property type="entry name" value="Acyl_transf_3"/>
    <property type="match status" value="1"/>
</dbReference>
<evidence type="ECO:0000256" key="5">
    <source>
        <dbReference type="ARBA" id="ARBA00022989"/>
    </source>
</evidence>
<dbReference type="PANTHER" id="PTHR40074">
    <property type="entry name" value="O-ACETYLTRANSFERASE WECH"/>
    <property type="match status" value="1"/>
</dbReference>
<keyword evidence="9" id="KW-0808">Transferase</keyword>
<feature type="transmembrane region" description="Helical" evidence="7">
    <location>
        <begin position="215"/>
        <end position="232"/>
    </location>
</feature>
<keyword evidence="4 7" id="KW-0812">Transmembrane</keyword>
<keyword evidence="9" id="KW-0012">Acyltransferase</keyword>